<gene>
    <name evidence="4" type="ORF">CYMTET_27065</name>
</gene>
<reference evidence="4 5" key="1">
    <citation type="journal article" date="2015" name="Genome Biol. Evol.">
        <title>Comparative Genomics of a Bacterivorous Green Alga Reveals Evolutionary Causalities and Consequences of Phago-Mixotrophic Mode of Nutrition.</title>
        <authorList>
            <person name="Burns J.A."/>
            <person name="Paasch A."/>
            <person name="Narechania A."/>
            <person name="Kim E."/>
        </authorList>
    </citation>
    <scope>NUCLEOTIDE SEQUENCE [LARGE SCALE GENOMIC DNA]</scope>
    <source>
        <strain evidence="4 5">PLY_AMNH</strain>
    </source>
</reference>
<evidence type="ECO:0000313" key="5">
    <source>
        <dbReference type="Proteomes" id="UP001190700"/>
    </source>
</evidence>
<name>A0AAE0FR08_9CHLO</name>
<dbReference type="InterPro" id="IPR036770">
    <property type="entry name" value="Ankyrin_rpt-contain_sf"/>
</dbReference>
<dbReference type="Pfam" id="PF12796">
    <property type="entry name" value="Ank_2"/>
    <property type="match status" value="1"/>
</dbReference>
<dbReference type="Pfam" id="PF13637">
    <property type="entry name" value="Ank_4"/>
    <property type="match status" value="1"/>
</dbReference>
<dbReference type="SMART" id="SM00248">
    <property type="entry name" value="ANK"/>
    <property type="match status" value="5"/>
</dbReference>
<dbReference type="AlphaFoldDB" id="A0AAE0FR08"/>
<protein>
    <submittedName>
        <fullName evidence="4">Uncharacterized protein</fullName>
    </submittedName>
</protein>
<dbReference type="Gene3D" id="1.25.40.20">
    <property type="entry name" value="Ankyrin repeat-containing domain"/>
    <property type="match status" value="2"/>
</dbReference>
<accession>A0AAE0FR08</accession>
<dbReference type="EMBL" id="LGRX02014740">
    <property type="protein sequence ID" value="KAK3264177.1"/>
    <property type="molecule type" value="Genomic_DNA"/>
</dbReference>
<comment type="caution">
    <text evidence="4">The sequence shown here is derived from an EMBL/GenBank/DDBJ whole genome shotgun (WGS) entry which is preliminary data.</text>
</comment>
<keyword evidence="5" id="KW-1185">Reference proteome</keyword>
<dbReference type="SUPFAM" id="SSF48403">
    <property type="entry name" value="Ankyrin repeat"/>
    <property type="match status" value="1"/>
</dbReference>
<organism evidence="4 5">
    <name type="scientific">Cymbomonas tetramitiformis</name>
    <dbReference type="NCBI Taxonomy" id="36881"/>
    <lineage>
        <taxon>Eukaryota</taxon>
        <taxon>Viridiplantae</taxon>
        <taxon>Chlorophyta</taxon>
        <taxon>Pyramimonadophyceae</taxon>
        <taxon>Pyramimonadales</taxon>
        <taxon>Pyramimonadaceae</taxon>
        <taxon>Cymbomonas</taxon>
    </lineage>
</organism>
<dbReference type="PROSITE" id="PS50297">
    <property type="entry name" value="ANK_REP_REGION"/>
    <property type="match status" value="3"/>
</dbReference>
<dbReference type="Proteomes" id="UP001190700">
    <property type="component" value="Unassembled WGS sequence"/>
</dbReference>
<dbReference type="InterPro" id="IPR002110">
    <property type="entry name" value="Ankyrin_rpt"/>
</dbReference>
<keyword evidence="2 3" id="KW-0040">ANK repeat</keyword>
<evidence type="ECO:0000256" key="1">
    <source>
        <dbReference type="ARBA" id="ARBA00022737"/>
    </source>
</evidence>
<evidence type="ECO:0000256" key="2">
    <source>
        <dbReference type="ARBA" id="ARBA00023043"/>
    </source>
</evidence>
<feature type="repeat" description="ANK" evidence="3">
    <location>
        <begin position="173"/>
        <end position="205"/>
    </location>
</feature>
<feature type="repeat" description="ANK" evidence="3">
    <location>
        <begin position="71"/>
        <end position="103"/>
    </location>
</feature>
<feature type="repeat" description="ANK" evidence="3">
    <location>
        <begin position="207"/>
        <end position="239"/>
    </location>
</feature>
<proteinExistence type="predicted"/>
<dbReference type="PANTHER" id="PTHR24198:SF165">
    <property type="entry name" value="ANKYRIN REPEAT-CONTAINING PROTEIN-RELATED"/>
    <property type="match status" value="1"/>
</dbReference>
<evidence type="ECO:0000256" key="3">
    <source>
        <dbReference type="PROSITE-ProRule" id="PRU00023"/>
    </source>
</evidence>
<evidence type="ECO:0000313" key="4">
    <source>
        <dbReference type="EMBL" id="KAK3264177.1"/>
    </source>
</evidence>
<keyword evidence="1" id="KW-0677">Repeat</keyword>
<dbReference type="PROSITE" id="PS50088">
    <property type="entry name" value="ANK_REPEAT"/>
    <property type="match status" value="3"/>
</dbReference>
<sequence>MVAETREERASKRQRKMEMDFPDLERVVALTSESRCHSSKGRQLRDAPHKKALDAKHSNRMDAAIPVSLQDQGTPLHVAINEGRVENALELIKAGSDVNLRNRLNLTPLYLAVLGDHLEVVQAILASGLVEDLNASSAEGFTALSWAIRNDRPDIARALLAAGVDPSLCVEKNNWTALHEAANQGDPETVELLLEHAASVAEYDALDGRTPMHIAISRNHHEVVGMLAGRGGAANMNMHDPVGKPPAPLAMCDQRRI</sequence>
<dbReference type="PANTHER" id="PTHR24198">
    <property type="entry name" value="ANKYRIN REPEAT AND PROTEIN KINASE DOMAIN-CONTAINING PROTEIN"/>
    <property type="match status" value="1"/>
</dbReference>